<evidence type="ECO:0000313" key="2">
    <source>
        <dbReference type="EMBL" id="ODS32284.1"/>
    </source>
</evidence>
<feature type="transmembrane region" description="Helical" evidence="1">
    <location>
        <begin position="15"/>
        <end position="36"/>
    </location>
</feature>
<accession>A0A1E3XBF3</accession>
<gene>
    <name evidence="2" type="ORF">SCARUB_02586</name>
</gene>
<evidence type="ECO:0000313" key="3">
    <source>
        <dbReference type="Proteomes" id="UP000094056"/>
    </source>
</evidence>
<sequence length="177" mass="19483">MGKLQEGWWPNLKKVFQTVGATAVVIIALFGGYYAVNNFVDKKIEKAVADVDAKIQASVNSEEFVKKAQAGVRPFLIFDARGKVLIDLGALEYIDPPVVVSTEGNPIPEKVIVTPKAYMAHAPLITGIDQVGAVAKATRGQGLNWKYTFEATYVMTGDIDPETQLQKRSRFRLEILK</sequence>
<dbReference type="EMBL" id="MAYW01000069">
    <property type="protein sequence ID" value="ODS32284.1"/>
    <property type="molecule type" value="Genomic_DNA"/>
</dbReference>
<dbReference type="AlphaFoldDB" id="A0A1E3XBF3"/>
<evidence type="ECO:0000256" key="1">
    <source>
        <dbReference type="SAM" id="Phobius"/>
    </source>
</evidence>
<organism evidence="2 3">
    <name type="scientific">Candidatus Scalindua rubra</name>
    <dbReference type="NCBI Taxonomy" id="1872076"/>
    <lineage>
        <taxon>Bacteria</taxon>
        <taxon>Pseudomonadati</taxon>
        <taxon>Planctomycetota</taxon>
        <taxon>Candidatus Brocadiia</taxon>
        <taxon>Candidatus Brocadiales</taxon>
        <taxon>Candidatus Scalinduaceae</taxon>
        <taxon>Candidatus Scalindua</taxon>
    </lineage>
</organism>
<keyword evidence="1" id="KW-0472">Membrane</keyword>
<reference evidence="2 3" key="1">
    <citation type="submission" date="2016-07" db="EMBL/GenBank/DDBJ databases">
        <title>Draft genome of Scalindua rubra, obtained from a brine-seawater interface in the Red Sea, sheds light on salt adaptation in anammox bacteria.</title>
        <authorList>
            <person name="Speth D.R."/>
            <person name="Lagkouvardos I."/>
            <person name="Wang Y."/>
            <person name="Qian P.-Y."/>
            <person name="Dutilh B.E."/>
            <person name="Jetten M.S."/>
        </authorList>
    </citation>
    <scope>NUCLEOTIDE SEQUENCE [LARGE SCALE GENOMIC DNA]</scope>
    <source>
        <strain evidence="2">BSI-1</strain>
    </source>
</reference>
<keyword evidence="1" id="KW-0812">Transmembrane</keyword>
<comment type="caution">
    <text evidence="2">The sequence shown here is derived from an EMBL/GenBank/DDBJ whole genome shotgun (WGS) entry which is preliminary data.</text>
</comment>
<proteinExistence type="predicted"/>
<keyword evidence="1" id="KW-1133">Transmembrane helix</keyword>
<name>A0A1E3XBF3_9BACT</name>
<protein>
    <submittedName>
        <fullName evidence="2">Uncharacterized protein</fullName>
    </submittedName>
</protein>
<dbReference type="Proteomes" id="UP000094056">
    <property type="component" value="Unassembled WGS sequence"/>
</dbReference>